<dbReference type="Gene3D" id="1.25.40.10">
    <property type="entry name" value="Tetratricopeptide repeat domain"/>
    <property type="match status" value="1"/>
</dbReference>
<dbReference type="GO" id="GO:0009279">
    <property type="term" value="C:cell outer membrane"/>
    <property type="evidence" value="ECO:0007669"/>
    <property type="project" value="UniProtKB-SubCell"/>
</dbReference>
<name>A0A367GQW6_9SPHI</name>
<evidence type="ECO:0000313" key="7">
    <source>
        <dbReference type="EMBL" id="RCH55864.1"/>
    </source>
</evidence>
<organism evidence="7 8">
    <name type="scientific">Mucilaginibacter hurinus</name>
    <dbReference type="NCBI Taxonomy" id="2201324"/>
    <lineage>
        <taxon>Bacteria</taxon>
        <taxon>Pseudomonadati</taxon>
        <taxon>Bacteroidota</taxon>
        <taxon>Sphingobacteriia</taxon>
        <taxon>Sphingobacteriales</taxon>
        <taxon>Sphingobacteriaceae</taxon>
        <taxon>Mucilaginibacter</taxon>
    </lineage>
</organism>
<evidence type="ECO:0000256" key="2">
    <source>
        <dbReference type="ARBA" id="ARBA00006275"/>
    </source>
</evidence>
<evidence type="ECO:0000256" key="1">
    <source>
        <dbReference type="ARBA" id="ARBA00004442"/>
    </source>
</evidence>
<comment type="subcellular location">
    <subcellularLocation>
        <location evidence="1">Cell outer membrane</location>
    </subcellularLocation>
</comment>
<evidence type="ECO:0000313" key="8">
    <source>
        <dbReference type="Proteomes" id="UP000253209"/>
    </source>
</evidence>
<dbReference type="Proteomes" id="UP000253209">
    <property type="component" value="Unassembled WGS sequence"/>
</dbReference>
<proteinExistence type="inferred from homology"/>
<dbReference type="Gene3D" id="1.10.3780.10">
    <property type="entry name" value="SusD-like"/>
    <property type="match status" value="1"/>
</dbReference>
<dbReference type="SUPFAM" id="SSF48452">
    <property type="entry name" value="TPR-like"/>
    <property type="match status" value="1"/>
</dbReference>
<reference evidence="7 8" key="1">
    <citation type="submission" date="2018-05" db="EMBL/GenBank/DDBJ databases">
        <title>Mucilaginibacter hurinus sp. nov., isolated from briquette warehouse soil.</title>
        <authorList>
            <person name="Choi L."/>
        </authorList>
    </citation>
    <scope>NUCLEOTIDE SEQUENCE [LARGE SCALE GENOMIC DNA]</scope>
    <source>
        <strain evidence="7 8">ZR32</strain>
    </source>
</reference>
<evidence type="ECO:0000259" key="6">
    <source>
        <dbReference type="Pfam" id="PF07980"/>
    </source>
</evidence>
<keyword evidence="4" id="KW-0472">Membrane</keyword>
<dbReference type="InterPro" id="IPR011990">
    <property type="entry name" value="TPR-like_helical_dom_sf"/>
</dbReference>
<accession>A0A367GQW6</accession>
<sequence>MKIKYIKSITLLGVLAVVMSSCHKDLNRKPFVDVTSASVYEDFKNYKGVLAKCYGALALTGQGIGDANPDIGGVDVGYVRGYWQLQELTTDEAVIAWNDQYLLPLHSMDWTSLNGLVGAMYNRISLQVMYANEYLRRTTDAELSRNGITNTADLAENKLYRAECRFLRAYSYWHAIDMYGSVPLVTENDPVGAFFPKQASRAELFNFVESELKAIENELAEPHANEYGRVDRVSAWMLLAKLYLNAEVYTGSQRNADVITYCNKVINSGYSLEPNFAKIFLADNHLVKNEIIFTIPYDGVKMKTFNGTTFLVHAPVGGNMNAPRDFGIDGGWFGLRTTSAIVKLFPDITGKTDSRAMFHSSGQKLEINSLGSYADGYPITKWKNLTSSGVPGSDPGKVHVDTDFPVFRISDAYLMYAEAVLRGGGGGDISTALQYVNLVRTRAYKGSNAGNINANQLTLNFIIDERGREFMWEGQRRTDLVRFKRFTGGDYIWPWKGGVKAGSASVPAYRDIFPLPYSDLVANPSLKQNPGYN</sequence>
<keyword evidence="8" id="KW-1185">Reference proteome</keyword>
<protein>
    <submittedName>
        <fullName evidence="7">RagB/SusD family nutrient uptake outer membrane protein</fullName>
    </submittedName>
</protein>
<evidence type="ECO:0000256" key="5">
    <source>
        <dbReference type="ARBA" id="ARBA00023237"/>
    </source>
</evidence>
<dbReference type="AlphaFoldDB" id="A0A367GQW6"/>
<dbReference type="PROSITE" id="PS51257">
    <property type="entry name" value="PROKAR_LIPOPROTEIN"/>
    <property type="match status" value="1"/>
</dbReference>
<comment type="similarity">
    <text evidence="2">Belongs to the SusD family.</text>
</comment>
<dbReference type="Gene3D" id="1.25.40.390">
    <property type="match status" value="1"/>
</dbReference>
<dbReference type="Pfam" id="PF07980">
    <property type="entry name" value="SusD_RagB"/>
    <property type="match status" value="1"/>
</dbReference>
<keyword evidence="3" id="KW-0732">Signal</keyword>
<dbReference type="InterPro" id="IPR012944">
    <property type="entry name" value="SusD_RagB_dom"/>
</dbReference>
<dbReference type="OrthoDB" id="9783641at2"/>
<evidence type="ECO:0000256" key="4">
    <source>
        <dbReference type="ARBA" id="ARBA00023136"/>
    </source>
</evidence>
<dbReference type="EMBL" id="QGDC01000002">
    <property type="protein sequence ID" value="RCH55864.1"/>
    <property type="molecule type" value="Genomic_DNA"/>
</dbReference>
<dbReference type="RefSeq" id="WP_114003900.1">
    <property type="nucleotide sequence ID" value="NZ_QGDC01000002.1"/>
</dbReference>
<dbReference type="CDD" id="cd08977">
    <property type="entry name" value="SusD"/>
    <property type="match status" value="1"/>
</dbReference>
<gene>
    <name evidence="7" type="ORF">DJ568_03675</name>
</gene>
<keyword evidence="5" id="KW-0998">Cell outer membrane</keyword>
<comment type="caution">
    <text evidence="7">The sequence shown here is derived from an EMBL/GenBank/DDBJ whole genome shotgun (WGS) entry which is preliminary data.</text>
</comment>
<feature type="domain" description="RagB/SusD" evidence="6">
    <location>
        <begin position="374"/>
        <end position="532"/>
    </location>
</feature>
<evidence type="ECO:0000256" key="3">
    <source>
        <dbReference type="ARBA" id="ARBA00022729"/>
    </source>
</evidence>